<dbReference type="Proteomes" id="UP000799764">
    <property type="component" value="Unassembled WGS sequence"/>
</dbReference>
<evidence type="ECO:0000313" key="8">
    <source>
        <dbReference type="Proteomes" id="UP000799764"/>
    </source>
</evidence>
<dbReference type="GO" id="GO:0006520">
    <property type="term" value="P:amino acid metabolic process"/>
    <property type="evidence" value="ECO:0007669"/>
    <property type="project" value="TreeGrafter"/>
</dbReference>
<dbReference type="SUPFAM" id="SSF53383">
    <property type="entry name" value="PLP-dependent transferases"/>
    <property type="match status" value="1"/>
</dbReference>
<comment type="similarity">
    <text evidence="2">Belongs to the class-I pyridoxal-phosphate-dependent aminotransferase family.</text>
</comment>
<dbReference type="PANTHER" id="PTHR43795:SF32">
    <property type="entry name" value="AMINOTRANSFERASE GLII-RELATED"/>
    <property type="match status" value="1"/>
</dbReference>
<dbReference type="PANTHER" id="PTHR43795">
    <property type="entry name" value="BIFUNCTIONAL ASPARTATE AMINOTRANSFERASE AND GLUTAMATE/ASPARTATE-PREPHENATE AMINOTRANSFERASE-RELATED"/>
    <property type="match status" value="1"/>
</dbReference>
<reference evidence="7" key="1">
    <citation type="journal article" date="2020" name="Stud. Mycol.">
        <title>101 Dothideomycetes genomes: a test case for predicting lifestyles and emergence of pathogens.</title>
        <authorList>
            <person name="Haridas S."/>
            <person name="Albert R."/>
            <person name="Binder M."/>
            <person name="Bloem J."/>
            <person name="Labutti K."/>
            <person name="Salamov A."/>
            <person name="Andreopoulos B."/>
            <person name="Baker S."/>
            <person name="Barry K."/>
            <person name="Bills G."/>
            <person name="Bluhm B."/>
            <person name="Cannon C."/>
            <person name="Castanera R."/>
            <person name="Culley D."/>
            <person name="Daum C."/>
            <person name="Ezra D."/>
            <person name="Gonzalez J."/>
            <person name="Henrissat B."/>
            <person name="Kuo A."/>
            <person name="Liang C."/>
            <person name="Lipzen A."/>
            <person name="Lutzoni F."/>
            <person name="Magnuson J."/>
            <person name="Mondo S."/>
            <person name="Nolan M."/>
            <person name="Ohm R."/>
            <person name="Pangilinan J."/>
            <person name="Park H.-J."/>
            <person name="Ramirez L."/>
            <person name="Alfaro M."/>
            <person name="Sun H."/>
            <person name="Tritt A."/>
            <person name="Yoshinaga Y."/>
            <person name="Zwiers L.-H."/>
            <person name="Turgeon B."/>
            <person name="Goodwin S."/>
            <person name="Spatafora J."/>
            <person name="Crous P."/>
            <person name="Grigoriev I."/>
        </authorList>
    </citation>
    <scope>NUCLEOTIDE SEQUENCE</scope>
    <source>
        <strain evidence="7">CBS 690.94</strain>
    </source>
</reference>
<dbReference type="Gene3D" id="3.90.1150.10">
    <property type="entry name" value="Aspartate Aminotransferase, domain 1"/>
    <property type="match status" value="1"/>
</dbReference>
<dbReference type="InterPro" id="IPR015422">
    <property type="entry name" value="PyrdxlP-dep_Trfase_small"/>
</dbReference>
<dbReference type="InterPro" id="IPR015424">
    <property type="entry name" value="PyrdxlP-dep_Trfase"/>
</dbReference>
<keyword evidence="3" id="KW-0032">Aminotransferase</keyword>
<sequence length="427" mass="46591">MMSLTGHLSERGHSNVEAIMPKIKGAVGQRNLKANANIDLSTAENWLIRPELTGLCKTSIVENLSEIHFSYPIGFSGDPDLLEAYASFFNSYFHPHRRVEPSHLAVAPGASGCIDSLLYNICDPGDGILLPGPYWNGFDFGLRARVSVTPVLVSVPTLDAGLTSALIPALEEALKTSTCSVKALMITNPHNPLALCYPKTVLENCLRFCQKHKIHFISDEVYALSIFPNPEMPTPIPFTSVLSLDLVEMGVDTSRVHMVWSLSKDLGQSGFRMGCMVSQSNQEMSVGLALASMAQISGLSTVFTTALLKSPELLSLLALNSRRLSIAYATLTGFLKSHDIPYIPCNAGIYVFARMCPAARSWEDEASFVDRLKESGVLVSPGRAYHGPESEKGWMRVGFAVQPSDLAEALRRMESVYDSSNRNLSVC</sequence>
<evidence type="ECO:0000313" key="7">
    <source>
        <dbReference type="EMBL" id="KAF2446658.1"/>
    </source>
</evidence>
<dbReference type="InterPro" id="IPR015421">
    <property type="entry name" value="PyrdxlP-dep_Trfase_major"/>
</dbReference>
<evidence type="ECO:0000259" key="6">
    <source>
        <dbReference type="Pfam" id="PF00155"/>
    </source>
</evidence>
<dbReference type="CDD" id="cd00609">
    <property type="entry name" value="AAT_like"/>
    <property type="match status" value="1"/>
</dbReference>
<dbReference type="GO" id="GO:0030170">
    <property type="term" value="F:pyridoxal phosphate binding"/>
    <property type="evidence" value="ECO:0007669"/>
    <property type="project" value="InterPro"/>
</dbReference>
<protein>
    <submittedName>
        <fullName evidence="7">PLP-dependent transferase</fullName>
    </submittedName>
</protein>
<gene>
    <name evidence="7" type="ORF">P171DRAFT_512461</name>
</gene>
<proteinExistence type="inferred from homology"/>
<dbReference type="GO" id="GO:0008483">
    <property type="term" value="F:transaminase activity"/>
    <property type="evidence" value="ECO:0007669"/>
    <property type="project" value="UniProtKB-KW"/>
</dbReference>
<accession>A0A9P4PP25</accession>
<evidence type="ECO:0000256" key="2">
    <source>
        <dbReference type="ARBA" id="ARBA00007441"/>
    </source>
</evidence>
<keyword evidence="4 7" id="KW-0808">Transferase</keyword>
<keyword evidence="8" id="KW-1185">Reference proteome</keyword>
<feature type="domain" description="Aminotransferase class I/classII large" evidence="6">
    <location>
        <begin position="75"/>
        <end position="412"/>
    </location>
</feature>
<evidence type="ECO:0000256" key="1">
    <source>
        <dbReference type="ARBA" id="ARBA00001933"/>
    </source>
</evidence>
<dbReference type="InterPro" id="IPR004839">
    <property type="entry name" value="Aminotransferase_I/II_large"/>
</dbReference>
<dbReference type="EMBL" id="MU001498">
    <property type="protein sequence ID" value="KAF2446658.1"/>
    <property type="molecule type" value="Genomic_DNA"/>
</dbReference>
<evidence type="ECO:0000256" key="4">
    <source>
        <dbReference type="ARBA" id="ARBA00022679"/>
    </source>
</evidence>
<dbReference type="Gene3D" id="3.40.640.10">
    <property type="entry name" value="Type I PLP-dependent aspartate aminotransferase-like (Major domain)"/>
    <property type="match status" value="1"/>
</dbReference>
<dbReference type="PRINTS" id="PR00753">
    <property type="entry name" value="ACCSYNTHASE"/>
</dbReference>
<dbReference type="InterPro" id="IPR050478">
    <property type="entry name" value="Ethylene_sulfur-biosynth"/>
</dbReference>
<dbReference type="AlphaFoldDB" id="A0A9P4PP25"/>
<evidence type="ECO:0000256" key="5">
    <source>
        <dbReference type="ARBA" id="ARBA00022898"/>
    </source>
</evidence>
<keyword evidence="5" id="KW-0663">Pyridoxal phosphate</keyword>
<evidence type="ECO:0000256" key="3">
    <source>
        <dbReference type="ARBA" id="ARBA00022576"/>
    </source>
</evidence>
<comment type="caution">
    <text evidence="7">The sequence shown here is derived from an EMBL/GenBank/DDBJ whole genome shotgun (WGS) entry which is preliminary data.</text>
</comment>
<comment type="cofactor">
    <cofactor evidence="1">
        <name>pyridoxal 5'-phosphate</name>
        <dbReference type="ChEBI" id="CHEBI:597326"/>
    </cofactor>
</comment>
<name>A0A9P4PP25_9PLEO</name>
<dbReference type="OrthoDB" id="7042322at2759"/>
<organism evidence="7 8">
    <name type="scientific">Karstenula rhodostoma CBS 690.94</name>
    <dbReference type="NCBI Taxonomy" id="1392251"/>
    <lineage>
        <taxon>Eukaryota</taxon>
        <taxon>Fungi</taxon>
        <taxon>Dikarya</taxon>
        <taxon>Ascomycota</taxon>
        <taxon>Pezizomycotina</taxon>
        <taxon>Dothideomycetes</taxon>
        <taxon>Pleosporomycetidae</taxon>
        <taxon>Pleosporales</taxon>
        <taxon>Massarineae</taxon>
        <taxon>Didymosphaeriaceae</taxon>
        <taxon>Karstenula</taxon>
    </lineage>
</organism>
<dbReference type="Pfam" id="PF00155">
    <property type="entry name" value="Aminotran_1_2"/>
    <property type="match status" value="1"/>
</dbReference>